<sequence>MPGRPHPLLTDYTYHVFNKTIDQKRLFEDKDLCQMFLNIIWHYRSTNSYLRFSNFKKLPEELRKPYAKKINDKRSFRISILAYCIMPTHYHFLLRQNQNTGISRFVSQIQNSFTRYFNRKHERSGPIFLQTFKSKPIISEEQLKHISRYVHLNPYSGRIITLIEDVREYPWSSFSDYISLSKAKLSEPENVLSFFKNNKERYRKFVLDNSAHQKMLEYCKYAEKW</sequence>
<dbReference type="SUPFAM" id="SSF143422">
    <property type="entry name" value="Transposase IS200-like"/>
    <property type="match status" value="1"/>
</dbReference>
<accession>A0A1F7IQB7</accession>
<comment type="caution">
    <text evidence="2">The sequence shown here is derived from an EMBL/GenBank/DDBJ whole genome shotgun (WGS) entry which is preliminary data.</text>
</comment>
<dbReference type="AlphaFoldDB" id="A0A1F7IQB7"/>
<evidence type="ECO:0000313" key="2">
    <source>
        <dbReference type="EMBL" id="OGK45561.1"/>
    </source>
</evidence>
<dbReference type="PANTHER" id="PTHR34322">
    <property type="entry name" value="TRANSPOSASE, Y1_TNP DOMAIN-CONTAINING"/>
    <property type="match status" value="1"/>
</dbReference>
<dbReference type="GO" id="GO:0006313">
    <property type="term" value="P:DNA transposition"/>
    <property type="evidence" value="ECO:0007669"/>
    <property type="project" value="InterPro"/>
</dbReference>
<dbReference type="SMART" id="SM01321">
    <property type="entry name" value="Y1_Tnp"/>
    <property type="match status" value="1"/>
</dbReference>
<organism evidence="2 3">
    <name type="scientific">Candidatus Roizmanbacteria bacterium RIFCSPLOWO2_01_FULL_37_16</name>
    <dbReference type="NCBI Taxonomy" id="1802058"/>
    <lineage>
        <taxon>Bacteria</taxon>
        <taxon>Candidatus Roizmaniibacteriota</taxon>
    </lineage>
</organism>
<evidence type="ECO:0000259" key="1">
    <source>
        <dbReference type="SMART" id="SM01321"/>
    </source>
</evidence>
<dbReference type="Proteomes" id="UP000178040">
    <property type="component" value="Unassembled WGS sequence"/>
</dbReference>
<reference evidence="2 3" key="1">
    <citation type="journal article" date="2016" name="Nat. Commun.">
        <title>Thousands of microbial genomes shed light on interconnected biogeochemical processes in an aquifer system.</title>
        <authorList>
            <person name="Anantharaman K."/>
            <person name="Brown C.T."/>
            <person name="Hug L.A."/>
            <person name="Sharon I."/>
            <person name="Castelle C.J."/>
            <person name="Probst A.J."/>
            <person name="Thomas B.C."/>
            <person name="Singh A."/>
            <person name="Wilkins M.J."/>
            <person name="Karaoz U."/>
            <person name="Brodie E.L."/>
            <person name="Williams K.H."/>
            <person name="Hubbard S.S."/>
            <person name="Banfield J.F."/>
        </authorList>
    </citation>
    <scope>NUCLEOTIDE SEQUENCE [LARGE SCALE GENOMIC DNA]</scope>
</reference>
<dbReference type="EMBL" id="MGAI01000005">
    <property type="protein sequence ID" value="OGK45561.1"/>
    <property type="molecule type" value="Genomic_DNA"/>
</dbReference>
<protein>
    <recommendedName>
        <fullName evidence="1">Transposase IS200-like domain-containing protein</fullName>
    </recommendedName>
</protein>
<name>A0A1F7IQB7_9BACT</name>
<gene>
    <name evidence="2" type="ORF">A3B40_01155</name>
</gene>
<proteinExistence type="predicted"/>
<dbReference type="GO" id="GO:0003677">
    <property type="term" value="F:DNA binding"/>
    <property type="evidence" value="ECO:0007669"/>
    <property type="project" value="InterPro"/>
</dbReference>
<dbReference type="Pfam" id="PF01797">
    <property type="entry name" value="Y1_Tnp"/>
    <property type="match status" value="1"/>
</dbReference>
<dbReference type="Gene3D" id="3.30.70.1290">
    <property type="entry name" value="Transposase IS200-like"/>
    <property type="match status" value="1"/>
</dbReference>
<dbReference type="PANTHER" id="PTHR34322:SF2">
    <property type="entry name" value="TRANSPOSASE IS200-LIKE DOMAIN-CONTAINING PROTEIN"/>
    <property type="match status" value="1"/>
</dbReference>
<dbReference type="InterPro" id="IPR002686">
    <property type="entry name" value="Transposase_17"/>
</dbReference>
<feature type="domain" description="Transposase IS200-like" evidence="1">
    <location>
        <begin position="9"/>
        <end position="153"/>
    </location>
</feature>
<evidence type="ECO:0000313" key="3">
    <source>
        <dbReference type="Proteomes" id="UP000178040"/>
    </source>
</evidence>
<dbReference type="InterPro" id="IPR036515">
    <property type="entry name" value="Transposase_17_sf"/>
</dbReference>
<dbReference type="GO" id="GO:0004803">
    <property type="term" value="F:transposase activity"/>
    <property type="evidence" value="ECO:0007669"/>
    <property type="project" value="InterPro"/>
</dbReference>